<dbReference type="RefSeq" id="WP_380569439.1">
    <property type="nucleotide sequence ID" value="NZ_JBHMAH010000004.1"/>
</dbReference>
<reference evidence="3 4" key="1">
    <citation type="submission" date="2024-09" db="EMBL/GenBank/DDBJ databases">
        <authorList>
            <person name="Sun Q."/>
            <person name="Mori K."/>
        </authorList>
    </citation>
    <scope>NUCLEOTIDE SEQUENCE [LARGE SCALE GENOMIC DNA]</scope>
    <source>
        <strain evidence="3 4">JCM 12822</strain>
    </source>
</reference>
<keyword evidence="2" id="KW-0472">Membrane</keyword>
<evidence type="ECO:0000313" key="4">
    <source>
        <dbReference type="Proteomes" id="UP001589740"/>
    </source>
</evidence>
<feature type="transmembrane region" description="Helical" evidence="2">
    <location>
        <begin position="29"/>
        <end position="47"/>
    </location>
</feature>
<dbReference type="EMBL" id="JBHMAH010000004">
    <property type="protein sequence ID" value="MFB9859812.1"/>
    <property type="molecule type" value="Genomic_DNA"/>
</dbReference>
<keyword evidence="2" id="KW-0812">Transmembrane</keyword>
<feature type="transmembrane region" description="Helical" evidence="2">
    <location>
        <begin position="59"/>
        <end position="81"/>
    </location>
</feature>
<feature type="compositionally biased region" description="Polar residues" evidence="1">
    <location>
        <begin position="92"/>
        <end position="107"/>
    </location>
</feature>
<name>A0ABV5Z159_9STAP</name>
<comment type="caution">
    <text evidence="3">The sequence shown here is derived from an EMBL/GenBank/DDBJ whole genome shotgun (WGS) entry which is preliminary data.</text>
</comment>
<keyword evidence="2" id="KW-1133">Transmembrane helix</keyword>
<proteinExistence type="predicted"/>
<keyword evidence="4" id="KW-1185">Reference proteome</keyword>
<feature type="region of interest" description="Disordered" evidence="1">
    <location>
        <begin position="86"/>
        <end position="107"/>
    </location>
</feature>
<organism evidence="3 4">
    <name type="scientific">Salinicoccus siamensis</name>
    <dbReference type="NCBI Taxonomy" id="381830"/>
    <lineage>
        <taxon>Bacteria</taxon>
        <taxon>Bacillati</taxon>
        <taxon>Bacillota</taxon>
        <taxon>Bacilli</taxon>
        <taxon>Bacillales</taxon>
        <taxon>Staphylococcaceae</taxon>
        <taxon>Salinicoccus</taxon>
    </lineage>
</organism>
<accession>A0ABV5Z159</accession>
<dbReference type="Proteomes" id="UP001589740">
    <property type="component" value="Unassembled WGS sequence"/>
</dbReference>
<evidence type="ECO:0008006" key="5">
    <source>
        <dbReference type="Google" id="ProtNLM"/>
    </source>
</evidence>
<evidence type="ECO:0000256" key="2">
    <source>
        <dbReference type="SAM" id="Phobius"/>
    </source>
</evidence>
<gene>
    <name evidence="3" type="ORF">ACFFLE_01650</name>
</gene>
<protein>
    <recommendedName>
        <fullName evidence="5">Permease</fullName>
    </recommendedName>
</protein>
<sequence length="107" mass="12288">MIENFNFYLITILAVIILTILVGWVLHNYILIPVFSFILMTLAAFVIPNFIEGTDWKPLFGYAVFLGVLSLIVSMLVWMYVRGRKRKKELSSPESNGEPTDTNTRNM</sequence>
<evidence type="ECO:0000313" key="3">
    <source>
        <dbReference type="EMBL" id="MFB9859812.1"/>
    </source>
</evidence>
<evidence type="ECO:0000256" key="1">
    <source>
        <dbReference type="SAM" id="MobiDB-lite"/>
    </source>
</evidence>
<feature type="transmembrane region" description="Helical" evidence="2">
    <location>
        <begin position="6"/>
        <end position="24"/>
    </location>
</feature>